<organism evidence="1 2">
    <name type="scientific">Actinobaculum massiliense ACS-171-V-Col2</name>
    <dbReference type="NCBI Taxonomy" id="883066"/>
    <lineage>
        <taxon>Bacteria</taxon>
        <taxon>Bacillati</taxon>
        <taxon>Actinomycetota</taxon>
        <taxon>Actinomycetes</taxon>
        <taxon>Actinomycetales</taxon>
        <taxon>Actinomycetaceae</taxon>
        <taxon>Actinobaculum</taxon>
    </lineage>
</organism>
<proteinExistence type="predicted"/>
<dbReference type="RefSeq" id="WP_007001240.1">
    <property type="nucleotide sequence ID" value="NZ_JH992955.1"/>
</dbReference>
<reference evidence="1 2" key="1">
    <citation type="submission" date="2012-09" db="EMBL/GenBank/DDBJ databases">
        <title>The Genome Sequence of Actinobaculum massiliae ACS-171-V-COL2.</title>
        <authorList>
            <consortium name="The Broad Institute Genome Sequencing Platform"/>
            <person name="Earl A."/>
            <person name="Ward D."/>
            <person name="Feldgarden M."/>
            <person name="Gevers D."/>
            <person name="Saerens B."/>
            <person name="Vaneechoutte M."/>
            <person name="Walker B."/>
            <person name="Young S.K."/>
            <person name="Zeng Q."/>
            <person name="Gargeya S."/>
            <person name="Fitzgerald M."/>
            <person name="Haas B."/>
            <person name="Abouelleil A."/>
            <person name="Alvarado L."/>
            <person name="Arachchi H.M."/>
            <person name="Berlin A."/>
            <person name="Chapman S.B."/>
            <person name="Goldberg J."/>
            <person name="Griggs A."/>
            <person name="Gujja S."/>
            <person name="Hansen M."/>
            <person name="Howarth C."/>
            <person name="Imamovic A."/>
            <person name="Larimer J."/>
            <person name="McCowen C."/>
            <person name="Montmayeur A."/>
            <person name="Murphy C."/>
            <person name="Neiman D."/>
            <person name="Pearson M."/>
            <person name="Priest M."/>
            <person name="Roberts A."/>
            <person name="Saif S."/>
            <person name="Shea T."/>
            <person name="Sisk P."/>
            <person name="Sykes S."/>
            <person name="Wortman J."/>
            <person name="Nusbaum C."/>
            <person name="Birren B."/>
        </authorList>
    </citation>
    <scope>NUCLEOTIDE SEQUENCE [LARGE SCALE GENOMIC DNA]</scope>
    <source>
        <strain evidence="2">ACS-171-V-Col2</strain>
    </source>
</reference>
<dbReference type="HOGENOM" id="CLU_1275449_0_0_11"/>
<sequence length="216" mass="23678">METVSISTLSQCAEQADGPALIPVGDASGTDRLVTITGNNDQQMQGSVWWPIEDKAGNKVDTAPHVANSTTEPLVDISQTQTVYSNFEIKNISNANYNVNEAFWLPRVESVLTSDVDKMESHPDNPEAKIPAVDSELVAPGLDLEFGRGLGLGGENGYNRPLRGNKIEWERFDNIWARFILKPGQHVKVTIPYKLKESASLKLDGSEKTTTDVHNS</sequence>
<evidence type="ECO:0000313" key="2">
    <source>
        <dbReference type="Proteomes" id="UP000009888"/>
    </source>
</evidence>
<dbReference type="Proteomes" id="UP000009888">
    <property type="component" value="Unassembled WGS sequence"/>
</dbReference>
<dbReference type="AlphaFoldDB" id="K9EF44"/>
<protein>
    <submittedName>
        <fullName evidence="1">Uncharacterized protein</fullName>
    </submittedName>
</protein>
<accession>K9EF44</accession>
<comment type="caution">
    <text evidence="1">The sequence shown here is derived from an EMBL/GenBank/DDBJ whole genome shotgun (WGS) entry which is preliminary data.</text>
</comment>
<dbReference type="STRING" id="202789.GCA_001457435_01085"/>
<dbReference type="PATRIC" id="fig|883066.3.peg.1080"/>
<evidence type="ECO:0000313" key="1">
    <source>
        <dbReference type="EMBL" id="EKU95273.1"/>
    </source>
</evidence>
<keyword evidence="2" id="KW-1185">Reference proteome</keyword>
<gene>
    <name evidence="1" type="ORF">HMPREF9233_01034</name>
</gene>
<name>K9EF44_9ACTO</name>
<dbReference type="EMBL" id="AGWL01000005">
    <property type="protein sequence ID" value="EKU95273.1"/>
    <property type="molecule type" value="Genomic_DNA"/>
</dbReference>